<evidence type="ECO:0000259" key="1">
    <source>
        <dbReference type="Pfam" id="PF13302"/>
    </source>
</evidence>
<gene>
    <name evidence="2" type="ORF">IB292_04480</name>
</gene>
<dbReference type="Proteomes" id="UP000726777">
    <property type="component" value="Unassembled WGS sequence"/>
</dbReference>
<evidence type="ECO:0000313" key="2">
    <source>
        <dbReference type="EMBL" id="MCC3804291.1"/>
    </source>
</evidence>
<dbReference type="PANTHER" id="PTHR43415">
    <property type="entry name" value="SPERMIDINE N(1)-ACETYLTRANSFERASE"/>
    <property type="match status" value="1"/>
</dbReference>
<reference evidence="2" key="1">
    <citation type="submission" date="2020-09" db="EMBL/GenBank/DDBJ databases">
        <title>Genome sequence of Vibrio parahaemolyticus isolates.</title>
        <authorList>
            <person name="Hammerl J.A."/>
            <person name="Strauch E."/>
        </authorList>
    </citation>
    <scope>NUCLEOTIDE SEQUENCE</scope>
    <source>
        <strain evidence="2">17-VB00146</strain>
    </source>
</reference>
<organism evidence="2 3">
    <name type="scientific">Vibrio parahaemolyticus</name>
    <dbReference type="NCBI Taxonomy" id="670"/>
    <lineage>
        <taxon>Bacteria</taxon>
        <taxon>Pseudomonadati</taxon>
        <taxon>Pseudomonadota</taxon>
        <taxon>Gammaproteobacteria</taxon>
        <taxon>Vibrionales</taxon>
        <taxon>Vibrionaceae</taxon>
        <taxon>Vibrio</taxon>
    </lineage>
</organism>
<dbReference type="AlphaFoldDB" id="A0A9Q3UBL6"/>
<dbReference type="Pfam" id="PF13302">
    <property type="entry name" value="Acetyltransf_3"/>
    <property type="match status" value="1"/>
</dbReference>
<dbReference type="RefSeq" id="WP_170966223.1">
    <property type="nucleotide sequence ID" value="NZ_CP064041.1"/>
</dbReference>
<dbReference type="InterPro" id="IPR016181">
    <property type="entry name" value="Acyl_CoA_acyltransferase"/>
</dbReference>
<dbReference type="PANTHER" id="PTHR43415:SF3">
    <property type="entry name" value="GNAT-FAMILY ACETYLTRANSFERASE"/>
    <property type="match status" value="1"/>
</dbReference>
<dbReference type="InterPro" id="IPR000182">
    <property type="entry name" value="GNAT_dom"/>
</dbReference>
<dbReference type="SUPFAM" id="SSF55729">
    <property type="entry name" value="Acyl-CoA N-acyltransferases (Nat)"/>
    <property type="match status" value="1"/>
</dbReference>
<protein>
    <submittedName>
        <fullName evidence="2">GNAT family N-acetyltransferase</fullName>
    </submittedName>
</protein>
<dbReference type="Gene3D" id="3.40.630.30">
    <property type="match status" value="1"/>
</dbReference>
<sequence>MTLSNSIVLKKHGVTLTPLDSSHLEMLRNWRNSDFVRSFMLYQDEISQSEQQQWFVKLQDSQKFYFIISDENGEYGCCNINIEVDEAGNLCAEGGIFSADESKLNSLTPIKAICTLYQWAFTERGINYVKARIRSENKRAIRFNHGLGFQVDSVAEGITYATLTRESFEHRYNKIERVLG</sequence>
<comment type="caution">
    <text evidence="2">The sequence shown here is derived from an EMBL/GenBank/DDBJ whole genome shotgun (WGS) entry which is preliminary data.</text>
</comment>
<feature type="domain" description="N-acetyltransferase" evidence="1">
    <location>
        <begin position="14"/>
        <end position="150"/>
    </location>
</feature>
<dbReference type="EMBL" id="JACVHL010000003">
    <property type="protein sequence ID" value="MCC3804291.1"/>
    <property type="molecule type" value="Genomic_DNA"/>
</dbReference>
<name>A0A9Q3UBL6_VIBPH</name>
<accession>A0A9Q3UBL6</accession>
<evidence type="ECO:0000313" key="3">
    <source>
        <dbReference type="Proteomes" id="UP000726777"/>
    </source>
</evidence>
<dbReference type="GO" id="GO:0016747">
    <property type="term" value="F:acyltransferase activity, transferring groups other than amino-acyl groups"/>
    <property type="evidence" value="ECO:0007669"/>
    <property type="project" value="InterPro"/>
</dbReference>
<proteinExistence type="predicted"/>